<gene>
    <name evidence="9" type="ORF">STSP2_02036</name>
</gene>
<feature type="signal peptide" evidence="7">
    <location>
        <begin position="1"/>
        <end position="24"/>
    </location>
</feature>
<dbReference type="Gene3D" id="3.90.182.10">
    <property type="entry name" value="Toxin - Anthrax Protective Antigen,domain 1"/>
    <property type="match status" value="1"/>
</dbReference>
<dbReference type="InterPro" id="IPR037524">
    <property type="entry name" value="PA14/GLEYA"/>
</dbReference>
<feature type="domain" description="PA14" evidence="8">
    <location>
        <begin position="544"/>
        <end position="682"/>
    </location>
</feature>
<dbReference type="Gene3D" id="3.20.20.80">
    <property type="entry name" value="Glycosidases"/>
    <property type="match status" value="1"/>
</dbReference>
<sequence length="685" mass="77719" precursor="true">MRKLYWLHTFVVLVVLFSVSNAFAVEPSESSGWPNLAEVRSNRAERMEWWRDARFGMFIHFGLYSVPAGEWNGQQYGGYSEWLPQGIPTAQWEKLTDRFNPTDFDADEWVLLAKQAGMKYIVITTKHHEGFALWDSKASDYDVQATPFKRDIMKELAEACRRHDMKLGWYHSVLDWHHPDYLPRRAVDKRSTDDADYDRYISYMKAQLRELLTNYGDIAVLWFDGGWDHGPRQHRAWEICDMAYELQPDIIINDRIGLPMDYDTPEQRIPRGASDRPWETCMTITSSWGYNKGARDWKDAKALIRNLVDIASKGGNYLLNVGPTGEGVIPPQSADRLREIGEWLEINGRSIYGTKGSIFRSTDSTRWGRCTTRMTGDGTTLVYLHVFDWPSGSSLSIPELGNLPDEAYLLADRDAKLTARKAGKGISIDLAEVESAVNSVDTVVVLEYAEQKPVTFHPPRIESVSEMFIDDLTLKLSSEPGLQIRYTLDGSDVTSQSKLYVEPFAISTSITVKAASFYGDHLVCEQVEKEFEKVKPAEAVKLEQARPGLEYKYYEYDGEVKTLSDIDRDNTTGFGVTTQVDLERRKRQEEFAMIFEGYISVPATDVYDFELISDDGSRLTVAGREVVDNDGLHSREAKHGSIALEKGLQRVRVEYFNGLGGAELELRSGSAGKKADKVSGDRLFH</sequence>
<dbReference type="SUPFAM" id="SSF56988">
    <property type="entry name" value="Anthrax protective antigen"/>
    <property type="match status" value="1"/>
</dbReference>
<dbReference type="Pfam" id="PF01120">
    <property type="entry name" value="Alpha_L_fucos"/>
    <property type="match status" value="1"/>
</dbReference>
<dbReference type="PANTHER" id="PTHR10030:SF37">
    <property type="entry name" value="ALPHA-L-FUCOSIDASE-RELATED"/>
    <property type="match status" value="1"/>
</dbReference>
<dbReference type="InterPro" id="IPR011658">
    <property type="entry name" value="PA14_dom"/>
</dbReference>
<dbReference type="SMART" id="SM00812">
    <property type="entry name" value="Alpha_L_fucos"/>
    <property type="match status" value="1"/>
</dbReference>
<keyword evidence="10" id="KW-1185">Reference proteome</keyword>
<evidence type="ECO:0000256" key="5">
    <source>
        <dbReference type="ARBA" id="ARBA00022801"/>
    </source>
</evidence>
<reference evidence="10" key="1">
    <citation type="submission" date="2017-02" db="EMBL/GenBank/DDBJ databases">
        <title>Comparative genomics and description of representatives of a novel lineage of planctomycetes thriving in anoxic sediments.</title>
        <authorList>
            <person name="Spring S."/>
            <person name="Bunk B."/>
            <person name="Sproer C."/>
        </authorList>
    </citation>
    <scope>NUCLEOTIDE SEQUENCE [LARGE SCALE GENOMIC DNA]</scope>
    <source>
        <strain evidence="10">ST-NAGAB-D1</strain>
    </source>
</reference>
<dbReference type="GO" id="GO:0006004">
    <property type="term" value="P:fucose metabolic process"/>
    <property type="evidence" value="ECO:0007669"/>
    <property type="project" value="InterPro"/>
</dbReference>
<organism evidence="9 10">
    <name type="scientific">Anaerohalosphaera lusitana</name>
    <dbReference type="NCBI Taxonomy" id="1936003"/>
    <lineage>
        <taxon>Bacteria</taxon>
        <taxon>Pseudomonadati</taxon>
        <taxon>Planctomycetota</taxon>
        <taxon>Phycisphaerae</taxon>
        <taxon>Sedimentisphaerales</taxon>
        <taxon>Anaerohalosphaeraceae</taxon>
        <taxon>Anaerohalosphaera</taxon>
    </lineage>
</organism>
<evidence type="ECO:0000259" key="8">
    <source>
        <dbReference type="PROSITE" id="PS51820"/>
    </source>
</evidence>
<dbReference type="EMBL" id="CP019791">
    <property type="protein sequence ID" value="AQT68860.1"/>
    <property type="molecule type" value="Genomic_DNA"/>
</dbReference>
<dbReference type="Proteomes" id="UP000189674">
    <property type="component" value="Chromosome"/>
</dbReference>
<evidence type="ECO:0000313" key="10">
    <source>
        <dbReference type="Proteomes" id="UP000189674"/>
    </source>
</evidence>
<feature type="chain" id="PRO_5012662672" description="alpha-L-fucosidase" evidence="7">
    <location>
        <begin position="25"/>
        <end position="685"/>
    </location>
</feature>
<dbReference type="PANTHER" id="PTHR10030">
    <property type="entry name" value="ALPHA-L-FUCOSIDASE"/>
    <property type="match status" value="1"/>
</dbReference>
<dbReference type="PROSITE" id="PS51820">
    <property type="entry name" value="PA14"/>
    <property type="match status" value="1"/>
</dbReference>
<dbReference type="InterPro" id="IPR057739">
    <property type="entry name" value="Glyco_hydro_29_N"/>
</dbReference>
<comment type="similarity">
    <text evidence="2">Belongs to the glycosyl hydrolase 29 family.</text>
</comment>
<dbReference type="RefSeq" id="WP_146662207.1">
    <property type="nucleotide sequence ID" value="NZ_CP019791.1"/>
</dbReference>
<keyword evidence="6" id="KW-0326">Glycosidase</keyword>
<dbReference type="STRING" id="1936003.STSP2_02036"/>
<accession>A0A1U9NMN6</accession>
<dbReference type="Pfam" id="PF07691">
    <property type="entry name" value="PA14"/>
    <property type="match status" value="1"/>
</dbReference>
<dbReference type="Pfam" id="PF13290">
    <property type="entry name" value="CHB_HEX_C_1"/>
    <property type="match status" value="1"/>
</dbReference>
<dbReference type="InterPro" id="IPR059177">
    <property type="entry name" value="GH29D-like_dom"/>
</dbReference>
<dbReference type="OrthoDB" id="9760597at2"/>
<keyword evidence="5" id="KW-0378">Hydrolase</keyword>
<comment type="function">
    <text evidence="1">Alpha-L-fucosidase is responsible for hydrolyzing the alpha-1,6-linked fucose joined to the reducing-end N-acetylglucosamine of the carbohydrate moieties of glycoproteins.</text>
</comment>
<dbReference type="SMART" id="SM00758">
    <property type="entry name" value="PA14"/>
    <property type="match status" value="1"/>
</dbReference>
<evidence type="ECO:0000256" key="7">
    <source>
        <dbReference type="SAM" id="SignalP"/>
    </source>
</evidence>
<evidence type="ECO:0000256" key="1">
    <source>
        <dbReference type="ARBA" id="ARBA00004071"/>
    </source>
</evidence>
<proteinExistence type="inferred from homology"/>
<name>A0A1U9NMN6_9BACT</name>
<evidence type="ECO:0000256" key="2">
    <source>
        <dbReference type="ARBA" id="ARBA00007951"/>
    </source>
</evidence>
<dbReference type="InterPro" id="IPR000933">
    <property type="entry name" value="Glyco_hydro_29"/>
</dbReference>
<dbReference type="AlphaFoldDB" id="A0A1U9NMN6"/>
<evidence type="ECO:0000313" key="9">
    <source>
        <dbReference type="EMBL" id="AQT68860.1"/>
    </source>
</evidence>
<dbReference type="KEGG" id="alus:STSP2_02036"/>
<dbReference type="PRINTS" id="PR00741">
    <property type="entry name" value="GLHYDRLASE29"/>
</dbReference>
<dbReference type="EC" id="3.2.1.51" evidence="3"/>
<dbReference type="GO" id="GO:0016139">
    <property type="term" value="P:glycoside catabolic process"/>
    <property type="evidence" value="ECO:0007669"/>
    <property type="project" value="TreeGrafter"/>
</dbReference>
<dbReference type="GO" id="GO:0004560">
    <property type="term" value="F:alpha-L-fucosidase activity"/>
    <property type="evidence" value="ECO:0007669"/>
    <property type="project" value="InterPro"/>
</dbReference>
<dbReference type="InterPro" id="IPR017853">
    <property type="entry name" value="GH"/>
</dbReference>
<dbReference type="GO" id="GO:0005764">
    <property type="term" value="C:lysosome"/>
    <property type="evidence" value="ECO:0007669"/>
    <property type="project" value="TreeGrafter"/>
</dbReference>
<protein>
    <recommendedName>
        <fullName evidence="3">alpha-L-fucosidase</fullName>
        <ecNumber evidence="3">3.2.1.51</ecNumber>
    </recommendedName>
</protein>
<keyword evidence="4 7" id="KW-0732">Signal</keyword>
<evidence type="ECO:0000256" key="4">
    <source>
        <dbReference type="ARBA" id="ARBA00022729"/>
    </source>
</evidence>
<evidence type="ECO:0000256" key="6">
    <source>
        <dbReference type="ARBA" id="ARBA00023295"/>
    </source>
</evidence>
<dbReference type="SUPFAM" id="SSF51445">
    <property type="entry name" value="(Trans)glycosidases"/>
    <property type="match status" value="1"/>
</dbReference>
<dbReference type="InterPro" id="IPR016286">
    <property type="entry name" value="FUC_metazoa-typ"/>
</dbReference>
<evidence type="ECO:0000256" key="3">
    <source>
        <dbReference type="ARBA" id="ARBA00012662"/>
    </source>
</evidence>